<dbReference type="InterPro" id="IPR005467">
    <property type="entry name" value="His_kinase_dom"/>
</dbReference>
<proteinExistence type="predicted"/>
<dbReference type="Pfam" id="PF08448">
    <property type="entry name" value="PAS_4"/>
    <property type="match status" value="1"/>
</dbReference>
<name>A0ABS3FXE2_9CYAN</name>
<feature type="compositionally biased region" description="Polar residues" evidence="8">
    <location>
        <begin position="537"/>
        <end position="556"/>
    </location>
</feature>
<evidence type="ECO:0000256" key="2">
    <source>
        <dbReference type="ARBA" id="ARBA00004370"/>
    </source>
</evidence>
<dbReference type="EMBL" id="JAFLQW010000538">
    <property type="protein sequence ID" value="MBO0351398.1"/>
    <property type="molecule type" value="Genomic_DNA"/>
</dbReference>
<keyword evidence="5" id="KW-0808">Transferase</keyword>
<keyword evidence="13" id="KW-1185">Reference proteome</keyword>
<dbReference type="InterPro" id="IPR004358">
    <property type="entry name" value="Sig_transdc_His_kin-like_C"/>
</dbReference>
<keyword evidence="9" id="KW-1133">Transmembrane helix</keyword>
<feature type="region of interest" description="Disordered" evidence="8">
    <location>
        <begin position="529"/>
        <end position="556"/>
    </location>
</feature>
<dbReference type="SMART" id="SM00387">
    <property type="entry name" value="HATPase_c"/>
    <property type="match status" value="1"/>
</dbReference>
<dbReference type="PROSITE" id="PS50885">
    <property type="entry name" value="HAMP"/>
    <property type="match status" value="1"/>
</dbReference>
<evidence type="ECO:0000256" key="6">
    <source>
        <dbReference type="ARBA" id="ARBA00022777"/>
    </source>
</evidence>
<keyword evidence="7" id="KW-0902">Two-component regulatory system</keyword>
<keyword evidence="6" id="KW-0418">Kinase</keyword>
<dbReference type="PANTHER" id="PTHR43047:SF63">
    <property type="entry name" value="HISTIDINE KINASE"/>
    <property type="match status" value="1"/>
</dbReference>
<feature type="domain" description="Histidine kinase" evidence="10">
    <location>
        <begin position="391"/>
        <end position="639"/>
    </location>
</feature>
<accession>A0ABS3FXE2</accession>
<feature type="transmembrane region" description="Helical" evidence="9">
    <location>
        <begin position="15"/>
        <end position="36"/>
    </location>
</feature>
<dbReference type="InterPro" id="IPR000014">
    <property type="entry name" value="PAS"/>
</dbReference>
<evidence type="ECO:0000259" key="10">
    <source>
        <dbReference type="PROSITE" id="PS50109"/>
    </source>
</evidence>
<dbReference type="CDD" id="cd06225">
    <property type="entry name" value="HAMP"/>
    <property type="match status" value="1"/>
</dbReference>
<dbReference type="Pfam" id="PF00512">
    <property type="entry name" value="HisKA"/>
    <property type="match status" value="1"/>
</dbReference>
<dbReference type="InterPro" id="IPR035965">
    <property type="entry name" value="PAS-like_dom_sf"/>
</dbReference>
<dbReference type="SUPFAM" id="SSF47384">
    <property type="entry name" value="Homodimeric domain of signal transducing histidine kinase"/>
    <property type="match status" value="1"/>
</dbReference>
<evidence type="ECO:0000256" key="7">
    <source>
        <dbReference type="ARBA" id="ARBA00023012"/>
    </source>
</evidence>
<dbReference type="InterPro" id="IPR003594">
    <property type="entry name" value="HATPase_dom"/>
</dbReference>
<dbReference type="PROSITE" id="PS50109">
    <property type="entry name" value="HIS_KIN"/>
    <property type="match status" value="1"/>
</dbReference>
<reference evidence="12 13" key="1">
    <citation type="submission" date="2021-03" db="EMBL/GenBank/DDBJ databases">
        <title>Metabolic Capacity of the Antarctic Cyanobacterium Phormidium pseudopriestleyi that Sustains Oxygenic Photosynthesis in the Presence of Hydrogen Sulfide.</title>
        <authorList>
            <person name="Lumian J.E."/>
            <person name="Jungblut A.D."/>
            <person name="Dillon M.L."/>
            <person name="Hawes I."/>
            <person name="Doran P.T."/>
            <person name="Mackey T.J."/>
            <person name="Dick G.J."/>
            <person name="Grettenberger C.L."/>
            <person name="Sumner D.Y."/>
        </authorList>
    </citation>
    <scope>NUCLEOTIDE SEQUENCE [LARGE SCALE GENOMIC DNA]</scope>
    <source>
        <strain evidence="12 13">FRX01</strain>
    </source>
</reference>
<comment type="catalytic activity">
    <reaction evidence="1">
        <text>ATP + protein L-histidine = ADP + protein N-phospho-L-histidine.</text>
        <dbReference type="EC" id="2.7.13.3"/>
    </reaction>
</comment>
<dbReference type="CDD" id="cd16922">
    <property type="entry name" value="HATPase_EvgS-ArcB-TorS-like"/>
    <property type="match status" value="1"/>
</dbReference>
<dbReference type="Gene3D" id="6.10.340.10">
    <property type="match status" value="1"/>
</dbReference>
<feature type="transmembrane region" description="Helical" evidence="9">
    <location>
        <begin position="164"/>
        <end position="185"/>
    </location>
</feature>
<organism evidence="12 13">
    <name type="scientific">Phormidium pseudopriestleyi FRX01</name>
    <dbReference type="NCBI Taxonomy" id="1759528"/>
    <lineage>
        <taxon>Bacteria</taxon>
        <taxon>Bacillati</taxon>
        <taxon>Cyanobacteriota</taxon>
        <taxon>Cyanophyceae</taxon>
        <taxon>Oscillatoriophycideae</taxon>
        <taxon>Oscillatoriales</taxon>
        <taxon>Oscillatoriaceae</taxon>
        <taxon>Phormidium</taxon>
    </lineage>
</organism>
<evidence type="ECO:0000259" key="11">
    <source>
        <dbReference type="PROSITE" id="PS50885"/>
    </source>
</evidence>
<dbReference type="CDD" id="cd00082">
    <property type="entry name" value="HisKA"/>
    <property type="match status" value="1"/>
</dbReference>
<evidence type="ECO:0000256" key="5">
    <source>
        <dbReference type="ARBA" id="ARBA00022679"/>
    </source>
</evidence>
<keyword evidence="9" id="KW-0472">Membrane</keyword>
<gene>
    <name evidence="12" type="ORF">J0895_20415</name>
</gene>
<keyword evidence="9" id="KW-0812">Transmembrane</keyword>
<evidence type="ECO:0000256" key="1">
    <source>
        <dbReference type="ARBA" id="ARBA00000085"/>
    </source>
</evidence>
<evidence type="ECO:0000256" key="8">
    <source>
        <dbReference type="SAM" id="MobiDB-lite"/>
    </source>
</evidence>
<dbReference type="InterPro" id="IPR036890">
    <property type="entry name" value="HATPase_C_sf"/>
</dbReference>
<dbReference type="Gene3D" id="1.10.287.130">
    <property type="match status" value="1"/>
</dbReference>
<dbReference type="InterPro" id="IPR003660">
    <property type="entry name" value="HAMP_dom"/>
</dbReference>
<dbReference type="PANTHER" id="PTHR43047">
    <property type="entry name" value="TWO-COMPONENT HISTIDINE PROTEIN KINASE"/>
    <property type="match status" value="1"/>
</dbReference>
<feature type="domain" description="HAMP" evidence="11">
    <location>
        <begin position="190"/>
        <end position="242"/>
    </location>
</feature>
<dbReference type="SUPFAM" id="SSF158472">
    <property type="entry name" value="HAMP domain-like"/>
    <property type="match status" value="1"/>
</dbReference>
<evidence type="ECO:0000256" key="4">
    <source>
        <dbReference type="ARBA" id="ARBA00022553"/>
    </source>
</evidence>
<dbReference type="CDD" id="cd00130">
    <property type="entry name" value="PAS"/>
    <property type="match status" value="1"/>
</dbReference>
<dbReference type="Gene3D" id="3.30.565.10">
    <property type="entry name" value="Histidine kinase-like ATPase, C-terminal domain"/>
    <property type="match status" value="1"/>
</dbReference>
<dbReference type="Proteomes" id="UP000664844">
    <property type="component" value="Unassembled WGS sequence"/>
</dbReference>
<comment type="caution">
    <text evidence="12">The sequence shown here is derived from an EMBL/GenBank/DDBJ whole genome shotgun (WGS) entry which is preliminary data.</text>
</comment>
<evidence type="ECO:0000313" key="13">
    <source>
        <dbReference type="Proteomes" id="UP000664844"/>
    </source>
</evidence>
<evidence type="ECO:0000256" key="9">
    <source>
        <dbReference type="SAM" id="Phobius"/>
    </source>
</evidence>
<dbReference type="InterPro" id="IPR013656">
    <property type="entry name" value="PAS_4"/>
</dbReference>
<dbReference type="SUPFAM" id="SSF55785">
    <property type="entry name" value="PYP-like sensor domain (PAS domain)"/>
    <property type="match status" value="1"/>
</dbReference>
<dbReference type="Gene3D" id="3.30.450.20">
    <property type="entry name" value="PAS domain"/>
    <property type="match status" value="1"/>
</dbReference>
<dbReference type="Pfam" id="PF02518">
    <property type="entry name" value="HATPase_c"/>
    <property type="match status" value="1"/>
</dbReference>
<dbReference type="InterPro" id="IPR003661">
    <property type="entry name" value="HisK_dim/P_dom"/>
</dbReference>
<dbReference type="Pfam" id="PF00672">
    <property type="entry name" value="HAMP"/>
    <property type="match status" value="1"/>
</dbReference>
<keyword evidence="4" id="KW-0597">Phosphoprotein</keyword>
<dbReference type="SUPFAM" id="SSF55874">
    <property type="entry name" value="ATPase domain of HSP90 chaperone/DNA topoisomerase II/histidine kinase"/>
    <property type="match status" value="1"/>
</dbReference>
<dbReference type="InterPro" id="IPR036097">
    <property type="entry name" value="HisK_dim/P_sf"/>
</dbReference>
<evidence type="ECO:0000313" key="12">
    <source>
        <dbReference type="EMBL" id="MBO0351398.1"/>
    </source>
</evidence>
<evidence type="ECO:0000256" key="3">
    <source>
        <dbReference type="ARBA" id="ARBA00012438"/>
    </source>
</evidence>
<protein>
    <recommendedName>
        <fullName evidence="3">histidine kinase</fullName>
        <ecNumber evidence="3">2.7.13.3</ecNumber>
    </recommendedName>
</protein>
<dbReference type="EC" id="2.7.13.3" evidence="3"/>
<dbReference type="SMART" id="SM00304">
    <property type="entry name" value="HAMP"/>
    <property type="match status" value="1"/>
</dbReference>
<dbReference type="PRINTS" id="PR00344">
    <property type="entry name" value="BCTRLSENSOR"/>
</dbReference>
<dbReference type="SMART" id="SM00388">
    <property type="entry name" value="HisKA"/>
    <property type="match status" value="1"/>
</dbReference>
<sequence length="653" mass="72038">MGKFIGKNRSLTTQLTVSVTTLTLVAMATITAISIWSQQQTLRRQLERQADQLLEAISISVGDALTGGNEQFLETLVEENQRREIALSTRIYQTDGQVIAEDSPQVGESSEGEPLVGQLLETNRTLFRWQDKRLIAGKAVIVEGSPVAAVRIELSTALLDQKMFVAIATGLLAILVTGLVAVIMARKLAQSITGPLYQLGSATEGIAEGDFTQTIEIPAYEEIGLLTHSFNTMSDRLRELFENMADRTADLHQSEAKNVALLMAIPDLMFGFSEDGTFIDYKGGRGDTILKPQGELLQKSVELVFPPELADLYLKYVNSTLQTREIQVFEYEWFINGKRRHFEARFAVCGQDEVLAIVRDITEGKLAQFELQQAKEAAEAANYAKNVFLANMSHELRTPLNAIIGYTDLLQEEAEELGYEDFISDLEKIRQAGKNLMGIISDVLDISKLEAGKMTLCLETFDISTLLLEVQTTVLPLVQKNGNNIEIQCPRNMGSMYADRTKVKQVLLNLLSNAAKFTESGMISMSVKKIRKEKTAQDQPTQSPPQSAADSSTESEPVNATEYVIFRVKDTGIGITPEQKQHIFNAFAQADPSTTRKYGGTGLGLAIGQRFCKLMGGKIFVDSLADGGSTFTVCLPVMVKPPKNISWSVEKYN</sequence>
<comment type="subcellular location">
    <subcellularLocation>
        <location evidence="2">Membrane</location>
    </subcellularLocation>
</comment>